<evidence type="ECO:0000313" key="2">
    <source>
        <dbReference type="EMBL" id="HJE76988.1"/>
    </source>
</evidence>
<reference evidence="2" key="2">
    <citation type="submission" date="2021-09" db="EMBL/GenBank/DDBJ databases">
        <authorList>
            <person name="Gilroy R."/>
        </authorList>
    </citation>
    <scope>NUCLEOTIDE SEQUENCE</scope>
    <source>
        <strain evidence="2">CHK139-4039</strain>
    </source>
</reference>
<name>A0A9D2UL91_BREEP</name>
<feature type="domain" description="FAD/NAD(P)-binding" evidence="1">
    <location>
        <begin position="11"/>
        <end position="270"/>
    </location>
</feature>
<organism evidence="2 3">
    <name type="scientific">Brevibacterium epidermidis</name>
    <dbReference type="NCBI Taxonomy" id="1698"/>
    <lineage>
        <taxon>Bacteria</taxon>
        <taxon>Bacillati</taxon>
        <taxon>Actinomycetota</taxon>
        <taxon>Actinomycetes</taxon>
        <taxon>Micrococcales</taxon>
        <taxon>Brevibacteriaceae</taxon>
        <taxon>Brevibacterium</taxon>
    </lineage>
</organism>
<dbReference type="PANTHER" id="PTHR43014">
    <property type="entry name" value="MERCURIC REDUCTASE"/>
    <property type="match status" value="1"/>
</dbReference>
<evidence type="ECO:0000259" key="1">
    <source>
        <dbReference type="Pfam" id="PF07992"/>
    </source>
</evidence>
<protein>
    <submittedName>
        <fullName evidence="2">FAD-dependent oxidoreductase</fullName>
    </submittedName>
</protein>
<gene>
    <name evidence="2" type="ORF">K8V74_03480</name>
</gene>
<dbReference type="Proteomes" id="UP000743760">
    <property type="component" value="Unassembled WGS sequence"/>
</dbReference>
<dbReference type="PRINTS" id="PR00368">
    <property type="entry name" value="FADPNR"/>
</dbReference>
<dbReference type="GO" id="GO:0003955">
    <property type="term" value="F:NAD(P)H dehydrogenase (quinone) activity"/>
    <property type="evidence" value="ECO:0007669"/>
    <property type="project" value="TreeGrafter"/>
</dbReference>
<reference evidence="2" key="1">
    <citation type="journal article" date="2021" name="PeerJ">
        <title>Extensive microbial diversity within the chicken gut microbiome revealed by metagenomics and culture.</title>
        <authorList>
            <person name="Gilroy R."/>
            <person name="Ravi A."/>
            <person name="Getino M."/>
            <person name="Pursley I."/>
            <person name="Horton D.L."/>
            <person name="Alikhan N.F."/>
            <person name="Baker D."/>
            <person name="Gharbi K."/>
            <person name="Hall N."/>
            <person name="Watson M."/>
            <person name="Adriaenssens E.M."/>
            <person name="Foster-Nyarko E."/>
            <person name="Jarju S."/>
            <person name="Secka A."/>
            <person name="Antonio M."/>
            <person name="Oren A."/>
            <person name="Chaudhuri R.R."/>
            <person name="La Ragione R."/>
            <person name="Hildebrand F."/>
            <person name="Pallen M.J."/>
        </authorList>
    </citation>
    <scope>NUCLEOTIDE SEQUENCE</scope>
    <source>
        <strain evidence="2">CHK139-4039</strain>
    </source>
</reference>
<sequence>MNTEFESTADRVVIIGGGPGGYEAALVAAQLGADVMLIEQNRCGGSAVLTDVVPSKSLIATAEMMDEIERSGGLGIRIEDATDTEADTRRVTADLEAVNKRILSLADAQANDIYEGLIRAGVKAIQGKATLAGRDQVHVVEAGGTEYTLEASTILLSVGAHPRELPTAQPDGERILTWTQLYDLDELPEHLIVVGSGVTGAEFASAYRALGTEVTLVSSREKVLPGQDEDAADVLEFVFRNKGMNVLSRSRAASVTRTDSGVEVVLADGR</sequence>
<evidence type="ECO:0000313" key="3">
    <source>
        <dbReference type="Proteomes" id="UP000743760"/>
    </source>
</evidence>
<dbReference type="PRINTS" id="PR00411">
    <property type="entry name" value="PNDRDTASEI"/>
</dbReference>
<feature type="non-terminal residue" evidence="2">
    <location>
        <position position="270"/>
    </location>
</feature>
<dbReference type="SUPFAM" id="SSF51905">
    <property type="entry name" value="FAD/NAD(P)-binding domain"/>
    <property type="match status" value="1"/>
</dbReference>
<dbReference type="PANTHER" id="PTHR43014:SF1">
    <property type="entry name" value="NAD(P)H DEHYDROGENASE (QUINONE)"/>
    <property type="match status" value="1"/>
</dbReference>
<dbReference type="InterPro" id="IPR036188">
    <property type="entry name" value="FAD/NAD-bd_sf"/>
</dbReference>
<comment type="caution">
    <text evidence="2">The sequence shown here is derived from an EMBL/GenBank/DDBJ whole genome shotgun (WGS) entry which is preliminary data.</text>
</comment>
<proteinExistence type="predicted"/>
<dbReference type="InterPro" id="IPR023753">
    <property type="entry name" value="FAD/NAD-binding_dom"/>
</dbReference>
<dbReference type="Pfam" id="PF07992">
    <property type="entry name" value="Pyr_redox_2"/>
    <property type="match status" value="1"/>
</dbReference>
<accession>A0A9D2UL91</accession>
<dbReference type="EMBL" id="DYXR01000106">
    <property type="protein sequence ID" value="HJE76988.1"/>
    <property type="molecule type" value="Genomic_DNA"/>
</dbReference>
<dbReference type="GO" id="GO:0050660">
    <property type="term" value="F:flavin adenine dinucleotide binding"/>
    <property type="evidence" value="ECO:0007669"/>
    <property type="project" value="TreeGrafter"/>
</dbReference>
<dbReference type="AlphaFoldDB" id="A0A9D2UL91"/>
<dbReference type="Gene3D" id="3.50.50.60">
    <property type="entry name" value="FAD/NAD(P)-binding domain"/>
    <property type="match status" value="2"/>
</dbReference>